<comment type="caution">
    <text evidence="8">The sequence shown here is derived from an EMBL/GenBank/DDBJ whole genome shotgun (WGS) entry which is preliminary data.</text>
</comment>
<evidence type="ECO:0000256" key="3">
    <source>
        <dbReference type="ARBA" id="ARBA00023136"/>
    </source>
</evidence>
<dbReference type="GO" id="GO:1903037">
    <property type="term" value="P:regulation of leukocyte cell-cell adhesion"/>
    <property type="evidence" value="ECO:0007669"/>
    <property type="project" value="UniProtKB-ARBA"/>
</dbReference>
<keyword evidence="3" id="KW-0472">Membrane</keyword>
<dbReference type="PROSITE" id="PS50835">
    <property type="entry name" value="IG_LIKE"/>
    <property type="match status" value="1"/>
</dbReference>
<dbReference type="EMBL" id="NHOQ01001943">
    <property type="protein sequence ID" value="PWA20550.1"/>
    <property type="molecule type" value="Genomic_DNA"/>
</dbReference>
<evidence type="ECO:0000313" key="9">
    <source>
        <dbReference type="Proteomes" id="UP000250572"/>
    </source>
</evidence>
<dbReference type="FunFam" id="2.60.40.10:FF:000142">
    <property type="entry name" value="V-set domain-containing T-cell activation inhibitor 1"/>
    <property type="match status" value="1"/>
</dbReference>
<gene>
    <name evidence="8" type="ORF">CCH79_00021022</name>
</gene>
<dbReference type="InterPro" id="IPR013106">
    <property type="entry name" value="Ig_V-set"/>
</dbReference>
<comment type="subcellular location">
    <subcellularLocation>
        <location evidence="1">Membrane</location>
    </subcellularLocation>
</comment>
<keyword evidence="2" id="KW-0732">Signal</keyword>
<reference evidence="8 9" key="1">
    <citation type="journal article" date="2018" name="G3 (Bethesda)">
        <title>A High-Quality Reference Genome for the Invasive Mosquitofish Gambusia affinis Using a Chicago Library.</title>
        <authorList>
            <person name="Hoffberg S.L."/>
            <person name="Troendle N.J."/>
            <person name="Glenn T.C."/>
            <person name="Mahmud O."/>
            <person name="Louha S."/>
            <person name="Chalopin D."/>
            <person name="Bennetzen J.L."/>
            <person name="Mauricio R."/>
        </authorList>
    </citation>
    <scope>NUCLEOTIDE SEQUENCE [LARGE SCALE GENOMIC DNA]</scope>
    <source>
        <strain evidence="8">NE01/NJP1002.9</strain>
        <tissue evidence="8">Muscle</tissue>
    </source>
</reference>
<organism evidence="8 9">
    <name type="scientific">Gambusia affinis</name>
    <name type="common">Western mosquitofish</name>
    <name type="synonym">Heterandria affinis</name>
    <dbReference type="NCBI Taxonomy" id="33528"/>
    <lineage>
        <taxon>Eukaryota</taxon>
        <taxon>Metazoa</taxon>
        <taxon>Chordata</taxon>
        <taxon>Craniata</taxon>
        <taxon>Vertebrata</taxon>
        <taxon>Euteleostomi</taxon>
        <taxon>Actinopterygii</taxon>
        <taxon>Neopterygii</taxon>
        <taxon>Teleostei</taxon>
        <taxon>Neoteleostei</taxon>
        <taxon>Acanthomorphata</taxon>
        <taxon>Ovalentaria</taxon>
        <taxon>Atherinomorphae</taxon>
        <taxon>Cyprinodontiformes</taxon>
        <taxon>Poeciliidae</taxon>
        <taxon>Poeciliinae</taxon>
        <taxon>Gambusia</taxon>
    </lineage>
</organism>
<feature type="non-terminal residue" evidence="8">
    <location>
        <position position="119"/>
    </location>
</feature>
<dbReference type="GO" id="GO:0001817">
    <property type="term" value="P:regulation of cytokine production"/>
    <property type="evidence" value="ECO:0007669"/>
    <property type="project" value="TreeGrafter"/>
</dbReference>
<name>A0A315VAY3_GAMAF</name>
<protein>
    <recommendedName>
        <fullName evidence="7">Ig-like domain-containing protein</fullName>
    </recommendedName>
</protein>
<evidence type="ECO:0000256" key="1">
    <source>
        <dbReference type="ARBA" id="ARBA00004370"/>
    </source>
</evidence>
<dbReference type="PANTHER" id="PTHR24100">
    <property type="entry name" value="BUTYROPHILIN"/>
    <property type="match status" value="1"/>
</dbReference>
<dbReference type="Proteomes" id="UP000250572">
    <property type="component" value="Unassembled WGS sequence"/>
</dbReference>
<dbReference type="GO" id="GO:0009897">
    <property type="term" value="C:external side of plasma membrane"/>
    <property type="evidence" value="ECO:0007669"/>
    <property type="project" value="TreeGrafter"/>
</dbReference>
<feature type="domain" description="Ig-like" evidence="7">
    <location>
        <begin position="2"/>
        <end position="110"/>
    </location>
</feature>
<keyword evidence="5" id="KW-0325">Glycoprotein</keyword>
<dbReference type="GO" id="GO:0050863">
    <property type="term" value="P:regulation of T cell activation"/>
    <property type="evidence" value="ECO:0007669"/>
    <property type="project" value="UniProtKB-ARBA"/>
</dbReference>
<dbReference type="Gene3D" id="2.60.40.10">
    <property type="entry name" value="Immunoglobulins"/>
    <property type="match status" value="1"/>
</dbReference>
<evidence type="ECO:0000313" key="8">
    <source>
        <dbReference type="EMBL" id="PWA20550.1"/>
    </source>
</evidence>
<dbReference type="InterPro" id="IPR007110">
    <property type="entry name" value="Ig-like_dom"/>
</dbReference>
<sequence length="119" mass="13811">MPEVNCTSRQIKASPGEDVVFQCSVNTEWDVRKSVEWIKLDLPQDSDHYVLVYRRKVVNENLMMESYIGRVFLFREELQYGNVSLKITNVTVNDSGKYECFLPSLRKSVEIELLDGQDS</sequence>
<dbReference type="AlphaFoldDB" id="A0A315VAY3"/>
<evidence type="ECO:0000256" key="6">
    <source>
        <dbReference type="ARBA" id="ARBA00023319"/>
    </source>
</evidence>
<evidence type="ECO:0000256" key="5">
    <source>
        <dbReference type="ARBA" id="ARBA00023180"/>
    </source>
</evidence>
<dbReference type="Pfam" id="PF07686">
    <property type="entry name" value="V-set"/>
    <property type="match status" value="1"/>
</dbReference>
<accession>A0A315VAY3</accession>
<keyword evidence="9" id="KW-1185">Reference proteome</keyword>
<dbReference type="PANTHER" id="PTHR24100:SF151">
    <property type="entry name" value="ICOS LIGAND"/>
    <property type="match status" value="1"/>
</dbReference>
<dbReference type="SMART" id="SM00409">
    <property type="entry name" value="IG"/>
    <property type="match status" value="1"/>
</dbReference>
<keyword evidence="6" id="KW-0393">Immunoglobulin domain</keyword>
<dbReference type="GO" id="GO:0050852">
    <property type="term" value="P:T cell receptor signaling pathway"/>
    <property type="evidence" value="ECO:0007669"/>
    <property type="project" value="TreeGrafter"/>
</dbReference>
<keyword evidence="4" id="KW-1015">Disulfide bond</keyword>
<dbReference type="SUPFAM" id="SSF48726">
    <property type="entry name" value="Immunoglobulin"/>
    <property type="match status" value="1"/>
</dbReference>
<evidence type="ECO:0000256" key="2">
    <source>
        <dbReference type="ARBA" id="ARBA00022729"/>
    </source>
</evidence>
<evidence type="ECO:0000259" key="7">
    <source>
        <dbReference type="PROSITE" id="PS50835"/>
    </source>
</evidence>
<dbReference type="InterPro" id="IPR013783">
    <property type="entry name" value="Ig-like_fold"/>
</dbReference>
<dbReference type="InterPro" id="IPR050504">
    <property type="entry name" value="IgSF_BTN/MOG"/>
</dbReference>
<dbReference type="GO" id="GO:0005102">
    <property type="term" value="F:signaling receptor binding"/>
    <property type="evidence" value="ECO:0007669"/>
    <property type="project" value="TreeGrafter"/>
</dbReference>
<proteinExistence type="predicted"/>
<dbReference type="InterPro" id="IPR003599">
    <property type="entry name" value="Ig_sub"/>
</dbReference>
<evidence type="ECO:0000256" key="4">
    <source>
        <dbReference type="ARBA" id="ARBA00023157"/>
    </source>
</evidence>
<dbReference type="InterPro" id="IPR036179">
    <property type="entry name" value="Ig-like_dom_sf"/>
</dbReference>